<geneLocation type="plasmid" evidence="1 3">
    <name>unnamed1</name>
</geneLocation>
<organism evidence="1 3">
    <name type="scientific">Paenibacillus urinalis</name>
    <dbReference type="NCBI Taxonomy" id="521520"/>
    <lineage>
        <taxon>Bacteria</taxon>
        <taxon>Bacillati</taxon>
        <taxon>Bacillota</taxon>
        <taxon>Bacilli</taxon>
        <taxon>Bacillales</taxon>
        <taxon>Paenibacillaceae</taxon>
        <taxon>Paenibacillus</taxon>
    </lineage>
</organism>
<proteinExistence type="predicted"/>
<gene>
    <name evidence="1" type="ORF">PUW23_26195</name>
    <name evidence="2" type="ORF">PUW25_27110</name>
</gene>
<dbReference type="Proteomes" id="UP001220962">
    <property type="component" value="Plasmid unnamed1"/>
</dbReference>
<accession>A0AAX3N7Y4</accession>
<keyword evidence="1" id="KW-0614">Plasmid</keyword>
<dbReference type="AlphaFoldDB" id="A0AAX3N7Y4"/>
<reference evidence="1 4" key="1">
    <citation type="submission" date="2023-02" db="EMBL/GenBank/DDBJ databases">
        <title>Pathogen: clinical or host-associated sample.</title>
        <authorList>
            <person name="Hergert J."/>
            <person name="Casey R."/>
            <person name="Wagner J."/>
            <person name="Young E.L."/>
            <person name="Oakeson K.F."/>
        </authorList>
    </citation>
    <scope>NUCLEOTIDE SEQUENCE</scope>
    <source>
        <strain evidence="2 4">2022CK-00829</strain>
        <strain evidence="1">2022CK-00830</strain>
        <plasmid evidence="1">unnamed1</plasmid>
        <plasmid evidence="2 4">unnamed2</plasmid>
    </source>
</reference>
<keyword evidence="4" id="KW-1185">Reference proteome</keyword>
<protein>
    <recommendedName>
        <fullName evidence="5">Fur-regulated basic protein FbpA</fullName>
    </recommendedName>
</protein>
<dbReference type="EMBL" id="CP118110">
    <property type="protein sequence ID" value="WDI05291.1"/>
    <property type="molecule type" value="Genomic_DNA"/>
</dbReference>
<dbReference type="EMBL" id="CP118102">
    <property type="protein sequence ID" value="WDH85328.1"/>
    <property type="molecule type" value="Genomic_DNA"/>
</dbReference>
<evidence type="ECO:0000313" key="1">
    <source>
        <dbReference type="EMBL" id="WDH85328.1"/>
    </source>
</evidence>
<dbReference type="InterPro" id="IPR038267">
    <property type="entry name" value="ECF_sigma_eff"/>
</dbReference>
<dbReference type="Gene3D" id="1.10.3950.10">
    <property type="entry name" value="putative ecf-type sigma factor negative effector from bacillus cereus"/>
    <property type="match status" value="1"/>
</dbReference>
<evidence type="ECO:0000313" key="4">
    <source>
        <dbReference type="Proteomes" id="UP001221519"/>
    </source>
</evidence>
<sequence>MIEDELKEYIELSKQLMQLKLKSTDENGVILEEKLTKGEQQQWMQLANH</sequence>
<dbReference type="Proteomes" id="UP001221519">
    <property type="component" value="Plasmid unnamed2"/>
</dbReference>
<evidence type="ECO:0000313" key="2">
    <source>
        <dbReference type="EMBL" id="WDI05291.1"/>
    </source>
</evidence>
<evidence type="ECO:0008006" key="5">
    <source>
        <dbReference type="Google" id="ProtNLM"/>
    </source>
</evidence>
<geneLocation type="plasmid" evidence="2 4">
    <name>unnamed2</name>
</geneLocation>
<evidence type="ECO:0000313" key="3">
    <source>
        <dbReference type="Proteomes" id="UP001220962"/>
    </source>
</evidence>
<dbReference type="RefSeq" id="WP_205055063.1">
    <property type="nucleotide sequence ID" value="NZ_CP118102.1"/>
</dbReference>
<name>A0AAX3N7Y4_9BACL</name>